<feature type="region of interest" description="Disordered" evidence="1">
    <location>
        <begin position="72"/>
        <end position="103"/>
    </location>
</feature>
<sequence>MRSGGHITRLASGKAGFACAKQAPFFSSLFSVFDRSSTCASLWVSICRLQRVYLSFIHEKKNIKKLKGWLQDRARKHSKVRRDKSVATNDGSEVDRAPTTSSM</sequence>
<protein>
    <submittedName>
        <fullName evidence="2">Uncharacterized protein</fullName>
    </submittedName>
</protein>
<reference evidence="3" key="2">
    <citation type="submission" date="2013-12" db="EMBL/GenBank/DDBJ databases">
        <authorList>
            <person name="Yu Y."/>
            <person name="Lee S."/>
            <person name="de Baynast K."/>
            <person name="Wissotski M."/>
            <person name="Liu L."/>
            <person name="Talag J."/>
            <person name="Goicoechea J."/>
            <person name="Angelova A."/>
            <person name="Jetty R."/>
            <person name="Kudrna D."/>
            <person name="Golser W."/>
            <person name="Rivera L."/>
            <person name="Zhang J."/>
            <person name="Wing R."/>
        </authorList>
    </citation>
    <scope>NUCLEOTIDE SEQUENCE</scope>
</reference>
<accession>A0A0D9X347</accession>
<dbReference type="EnsemblPlants" id="LPERR07G23750.1">
    <property type="protein sequence ID" value="LPERR07G23750.1"/>
    <property type="gene ID" value="LPERR07G23750"/>
</dbReference>
<proteinExistence type="predicted"/>
<keyword evidence="3" id="KW-1185">Reference proteome</keyword>
<organism evidence="2 3">
    <name type="scientific">Leersia perrieri</name>
    <dbReference type="NCBI Taxonomy" id="77586"/>
    <lineage>
        <taxon>Eukaryota</taxon>
        <taxon>Viridiplantae</taxon>
        <taxon>Streptophyta</taxon>
        <taxon>Embryophyta</taxon>
        <taxon>Tracheophyta</taxon>
        <taxon>Spermatophyta</taxon>
        <taxon>Magnoliopsida</taxon>
        <taxon>Liliopsida</taxon>
        <taxon>Poales</taxon>
        <taxon>Poaceae</taxon>
        <taxon>BOP clade</taxon>
        <taxon>Oryzoideae</taxon>
        <taxon>Oryzeae</taxon>
        <taxon>Oryzinae</taxon>
        <taxon>Leersia</taxon>
    </lineage>
</organism>
<evidence type="ECO:0000256" key="1">
    <source>
        <dbReference type="SAM" id="MobiDB-lite"/>
    </source>
</evidence>
<evidence type="ECO:0000313" key="2">
    <source>
        <dbReference type="EnsemblPlants" id="LPERR07G23750.1"/>
    </source>
</evidence>
<dbReference type="Proteomes" id="UP000032180">
    <property type="component" value="Chromosome 7"/>
</dbReference>
<dbReference type="Gramene" id="LPERR07G23750.1">
    <property type="protein sequence ID" value="LPERR07G23750.1"/>
    <property type="gene ID" value="LPERR07G23750"/>
</dbReference>
<reference evidence="2" key="3">
    <citation type="submission" date="2015-04" db="UniProtKB">
        <authorList>
            <consortium name="EnsemblPlants"/>
        </authorList>
    </citation>
    <scope>IDENTIFICATION</scope>
</reference>
<name>A0A0D9X347_9ORYZ</name>
<dbReference type="AlphaFoldDB" id="A0A0D9X347"/>
<reference evidence="2 3" key="1">
    <citation type="submission" date="2012-08" db="EMBL/GenBank/DDBJ databases">
        <title>Oryza genome evolution.</title>
        <authorList>
            <person name="Wing R.A."/>
        </authorList>
    </citation>
    <scope>NUCLEOTIDE SEQUENCE</scope>
</reference>
<dbReference type="HOGENOM" id="CLU_2267648_0_0_1"/>
<evidence type="ECO:0000313" key="3">
    <source>
        <dbReference type="Proteomes" id="UP000032180"/>
    </source>
</evidence>